<keyword evidence="2" id="KW-1185">Reference proteome</keyword>
<comment type="caution">
    <text evidence="1">The sequence shown here is derived from an EMBL/GenBank/DDBJ whole genome shotgun (WGS) entry which is preliminary data.</text>
</comment>
<name>A0A8I3A9Y7_9AGAM</name>
<proteinExistence type="predicted"/>
<dbReference type="Proteomes" id="UP000683000">
    <property type="component" value="Unassembled WGS sequence"/>
</dbReference>
<reference evidence="1" key="1">
    <citation type="submission" date="2021-03" db="EMBL/GenBank/DDBJ databases">
        <title>Evolutionary innovations through gain and loss of genes in the ectomycorrhizal Boletales.</title>
        <authorList>
            <person name="Wu G."/>
            <person name="Miyauchi S."/>
            <person name="Morin E."/>
            <person name="Yang Z.-L."/>
            <person name="Xu J."/>
            <person name="Martin F.M."/>
        </authorList>
    </citation>
    <scope>NUCLEOTIDE SEQUENCE</scope>
    <source>
        <strain evidence="1">BR01</strain>
    </source>
</reference>
<accession>A0A8I3A9Y7</accession>
<protein>
    <submittedName>
        <fullName evidence="1">Uncharacterized protein</fullName>
    </submittedName>
</protein>
<evidence type="ECO:0000313" key="2">
    <source>
        <dbReference type="Proteomes" id="UP000683000"/>
    </source>
</evidence>
<gene>
    <name evidence="1" type="ORF">JVT61DRAFT_3267</name>
</gene>
<evidence type="ECO:0000313" key="1">
    <source>
        <dbReference type="EMBL" id="KAG6375693.1"/>
    </source>
</evidence>
<sequence length="122" mass="14001">MVPHLLSVWSNWLTRDHQTVLAAPRMSMVTSSDAKLGGSNVAVTALVSDMREVEYRRCWLDIVCRLHQSLGPYLRERTADTMTLLKLCETTTIRTYLREISILDTFISQLRRENSALSLHTH</sequence>
<dbReference type="EMBL" id="JAGFBS010000014">
    <property type="protein sequence ID" value="KAG6375693.1"/>
    <property type="molecule type" value="Genomic_DNA"/>
</dbReference>
<dbReference type="OrthoDB" id="2691485at2759"/>
<dbReference type="AlphaFoldDB" id="A0A8I3A9Y7"/>
<organism evidence="1 2">
    <name type="scientific">Boletus reticuloceps</name>
    <dbReference type="NCBI Taxonomy" id="495285"/>
    <lineage>
        <taxon>Eukaryota</taxon>
        <taxon>Fungi</taxon>
        <taxon>Dikarya</taxon>
        <taxon>Basidiomycota</taxon>
        <taxon>Agaricomycotina</taxon>
        <taxon>Agaricomycetes</taxon>
        <taxon>Agaricomycetidae</taxon>
        <taxon>Boletales</taxon>
        <taxon>Boletineae</taxon>
        <taxon>Boletaceae</taxon>
        <taxon>Boletoideae</taxon>
        <taxon>Boletus</taxon>
    </lineage>
</organism>